<protein>
    <submittedName>
        <fullName evidence="2">Cbb3-type cytochrome oxidase assembly protein CcoS</fullName>
    </submittedName>
</protein>
<evidence type="ECO:0000313" key="3">
    <source>
        <dbReference type="Proteomes" id="UP000525652"/>
    </source>
</evidence>
<evidence type="ECO:0000313" key="2">
    <source>
        <dbReference type="EMBL" id="MBC2603091.1"/>
    </source>
</evidence>
<dbReference type="RefSeq" id="WP_185693733.1">
    <property type="nucleotide sequence ID" value="NZ_JACHVA010000118.1"/>
</dbReference>
<reference evidence="2 3" key="1">
    <citation type="submission" date="2020-07" db="EMBL/GenBank/DDBJ databases">
        <authorList>
            <person name="Feng X."/>
        </authorList>
    </citation>
    <scope>NUCLEOTIDE SEQUENCE [LARGE SCALE GENOMIC DNA]</scope>
    <source>
        <strain evidence="2 3">JCM14086</strain>
    </source>
</reference>
<dbReference type="Pfam" id="PF03597">
    <property type="entry name" value="FixS"/>
    <property type="match status" value="1"/>
</dbReference>
<name>A0A7X1AZZ2_9BACT</name>
<keyword evidence="3" id="KW-1185">Reference proteome</keyword>
<sequence length="73" mass="7972">MLEWNNLLIIAVLVLAAALFASAVYALFWAAKNGQLDNFENSAKSIFTEEEPEGEVIDSFPGKKASAKKSPKK</sequence>
<dbReference type="AlphaFoldDB" id="A0A7X1AZZ2"/>
<comment type="caution">
    <text evidence="2">The sequence shown here is derived from an EMBL/GenBank/DDBJ whole genome shotgun (WGS) entry which is preliminary data.</text>
</comment>
<dbReference type="EMBL" id="JACHVA010000118">
    <property type="protein sequence ID" value="MBC2603091.1"/>
    <property type="molecule type" value="Genomic_DNA"/>
</dbReference>
<accession>A0A7X1AZZ2</accession>
<feature type="region of interest" description="Disordered" evidence="1">
    <location>
        <begin position="54"/>
        <end position="73"/>
    </location>
</feature>
<evidence type="ECO:0000256" key="1">
    <source>
        <dbReference type="SAM" id="MobiDB-lite"/>
    </source>
</evidence>
<gene>
    <name evidence="2" type="primary">ccoS</name>
    <name evidence="2" type="ORF">H5P30_15010</name>
</gene>
<dbReference type="Proteomes" id="UP000525652">
    <property type="component" value="Unassembled WGS sequence"/>
</dbReference>
<organism evidence="2 3">
    <name type="scientific">Puniceicoccus vermicola</name>
    <dbReference type="NCBI Taxonomy" id="388746"/>
    <lineage>
        <taxon>Bacteria</taxon>
        <taxon>Pseudomonadati</taxon>
        <taxon>Verrucomicrobiota</taxon>
        <taxon>Opitutia</taxon>
        <taxon>Puniceicoccales</taxon>
        <taxon>Puniceicoccaceae</taxon>
        <taxon>Puniceicoccus</taxon>
    </lineage>
</organism>
<proteinExistence type="predicted"/>
<dbReference type="InterPro" id="IPR004714">
    <property type="entry name" value="Cyt_oxidase_maturation_cbb3"/>
</dbReference>